<accession>A0AAV0Y239</accession>
<comment type="caution">
    <text evidence="1">The sequence shown here is derived from an EMBL/GenBank/DDBJ whole genome shotgun (WGS) entry which is preliminary data.</text>
</comment>
<reference evidence="1 2" key="1">
    <citation type="submission" date="2023-01" db="EMBL/GenBank/DDBJ databases">
        <authorList>
            <person name="Whitehead M."/>
        </authorList>
    </citation>
    <scope>NUCLEOTIDE SEQUENCE [LARGE SCALE GENOMIC DNA]</scope>
</reference>
<proteinExistence type="predicted"/>
<evidence type="ECO:0000313" key="2">
    <source>
        <dbReference type="Proteomes" id="UP001160148"/>
    </source>
</evidence>
<dbReference type="Proteomes" id="UP001160148">
    <property type="component" value="Unassembled WGS sequence"/>
</dbReference>
<name>A0AAV0Y239_9HEMI</name>
<keyword evidence="2" id="KW-1185">Reference proteome</keyword>
<evidence type="ECO:0000313" key="1">
    <source>
        <dbReference type="EMBL" id="CAI6374828.1"/>
    </source>
</evidence>
<dbReference type="EMBL" id="CARXXK010001250">
    <property type="protein sequence ID" value="CAI6374828.1"/>
    <property type="molecule type" value="Genomic_DNA"/>
</dbReference>
<organism evidence="1 2">
    <name type="scientific">Macrosiphum euphorbiae</name>
    <name type="common">potato aphid</name>
    <dbReference type="NCBI Taxonomy" id="13131"/>
    <lineage>
        <taxon>Eukaryota</taxon>
        <taxon>Metazoa</taxon>
        <taxon>Ecdysozoa</taxon>
        <taxon>Arthropoda</taxon>
        <taxon>Hexapoda</taxon>
        <taxon>Insecta</taxon>
        <taxon>Pterygota</taxon>
        <taxon>Neoptera</taxon>
        <taxon>Paraneoptera</taxon>
        <taxon>Hemiptera</taxon>
        <taxon>Sternorrhyncha</taxon>
        <taxon>Aphidomorpha</taxon>
        <taxon>Aphidoidea</taxon>
        <taxon>Aphididae</taxon>
        <taxon>Macrosiphini</taxon>
        <taxon>Macrosiphum</taxon>
    </lineage>
</organism>
<protein>
    <submittedName>
        <fullName evidence="1">Uncharacterized protein</fullName>
    </submittedName>
</protein>
<dbReference type="AlphaFoldDB" id="A0AAV0Y239"/>
<sequence>MFKDKEKKLTPILNELHEIFLNKFTNLQGNFIQNYLQHGNKTTIIIIRNGQTYKEIINRLNVQHTILSIRSYDLHNNGSFYFQITILQTKKIIKQAELGQVHKNGRLVDLIDTHNLTCKQTHSNTYSHDPVTEIHYTKCLFNYINNKAEIPIRNTNSTHEHIT</sequence>
<gene>
    <name evidence="1" type="ORF">MEUPH1_LOCUS28406</name>
</gene>